<evidence type="ECO:0000256" key="20">
    <source>
        <dbReference type="ARBA" id="ARBA00023268"/>
    </source>
</evidence>
<comment type="subcellular location">
    <subcellularLocation>
        <location evidence="3">Mitochondrion</location>
    </subcellularLocation>
    <subcellularLocation>
        <location evidence="2">Nucleus</location>
    </subcellularLocation>
</comment>
<dbReference type="GO" id="GO:0046872">
    <property type="term" value="F:metal ion binding"/>
    <property type="evidence" value="ECO:0007669"/>
    <property type="project" value="UniProtKB-KW"/>
</dbReference>
<evidence type="ECO:0000256" key="15">
    <source>
        <dbReference type="ARBA" id="ARBA00022840"/>
    </source>
</evidence>
<dbReference type="InterPro" id="IPR051827">
    <property type="entry name" value="Cas4_exonuclease"/>
</dbReference>
<evidence type="ECO:0000256" key="14">
    <source>
        <dbReference type="ARBA" id="ARBA00022806"/>
    </source>
</evidence>
<feature type="domain" description="DNA2 rift barrel" evidence="25">
    <location>
        <begin position="700"/>
        <end position="789"/>
    </location>
</feature>
<dbReference type="Gene3D" id="3.40.50.300">
    <property type="entry name" value="P-loop containing nucleotide triphosphate hydrolases"/>
    <property type="match status" value="2"/>
</dbReference>
<keyword evidence="19" id="KW-0539">Nucleus</keyword>
<dbReference type="EMBL" id="GEDC01005166">
    <property type="protein sequence ID" value="JAS32132.1"/>
    <property type="molecule type" value="Transcribed_RNA"/>
</dbReference>
<evidence type="ECO:0000256" key="18">
    <source>
        <dbReference type="ARBA" id="ARBA00023128"/>
    </source>
</evidence>
<dbReference type="Gene3D" id="3.90.320.10">
    <property type="match status" value="1"/>
</dbReference>
<proteinExistence type="inferred from homology"/>
<keyword evidence="15" id="KW-0067">ATP-binding</keyword>
<keyword evidence="11" id="KW-0547">Nucleotide-binding</keyword>
<dbReference type="PANTHER" id="PTHR36531:SF6">
    <property type="entry name" value="DNA REPLICATION ATP-DEPENDENT HELICASE_NUCLEASE DNA2"/>
    <property type="match status" value="1"/>
</dbReference>
<dbReference type="CDD" id="cd22318">
    <property type="entry name" value="DNA2_N-like"/>
    <property type="match status" value="1"/>
</dbReference>
<evidence type="ECO:0000313" key="26">
    <source>
        <dbReference type="EMBL" id="JAS32132.1"/>
    </source>
</evidence>
<dbReference type="GO" id="GO:0003678">
    <property type="term" value="F:DNA helicase activity"/>
    <property type="evidence" value="ECO:0007669"/>
    <property type="project" value="UniProtKB-EC"/>
</dbReference>
<keyword evidence="20" id="KW-0511">Multifunctional enzyme</keyword>
<dbReference type="InterPro" id="IPR048459">
    <property type="entry name" value="DNA2_Rift"/>
</dbReference>
<evidence type="ECO:0000256" key="1">
    <source>
        <dbReference type="ARBA" id="ARBA00001966"/>
    </source>
</evidence>
<keyword evidence="14" id="KW-0347">Helicase</keyword>
<name>A0A1B6E2H8_9HEMI</name>
<accession>A0A1B6E2H8</accession>
<keyword evidence="12" id="KW-0255">Endonuclease</keyword>
<dbReference type="Pfam" id="PF13086">
    <property type="entry name" value="AAA_11"/>
    <property type="match status" value="2"/>
</dbReference>
<feature type="non-terminal residue" evidence="26">
    <location>
        <position position="1018"/>
    </location>
</feature>
<evidence type="ECO:0000256" key="10">
    <source>
        <dbReference type="ARBA" id="ARBA00022723"/>
    </source>
</evidence>
<dbReference type="InterPro" id="IPR027417">
    <property type="entry name" value="P-loop_NTPase"/>
</dbReference>
<evidence type="ECO:0000259" key="23">
    <source>
        <dbReference type="Pfam" id="PF08696"/>
    </source>
</evidence>
<evidence type="ECO:0000256" key="8">
    <source>
        <dbReference type="ARBA" id="ARBA00022705"/>
    </source>
</evidence>
<keyword evidence="7" id="KW-0004">4Fe-4S</keyword>
<evidence type="ECO:0000256" key="12">
    <source>
        <dbReference type="ARBA" id="ARBA00022759"/>
    </source>
</evidence>
<dbReference type="GO" id="GO:0005634">
    <property type="term" value="C:nucleus"/>
    <property type="evidence" value="ECO:0007669"/>
    <property type="project" value="UniProtKB-SubCell"/>
</dbReference>
<dbReference type="GO" id="GO:0005524">
    <property type="term" value="F:ATP binding"/>
    <property type="evidence" value="ECO:0007669"/>
    <property type="project" value="UniProtKB-KW"/>
</dbReference>
<evidence type="ECO:0000256" key="17">
    <source>
        <dbReference type="ARBA" id="ARBA00023014"/>
    </source>
</evidence>
<keyword evidence="9" id="KW-0540">Nuclease</keyword>
<evidence type="ECO:0000256" key="16">
    <source>
        <dbReference type="ARBA" id="ARBA00023004"/>
    </source>
</evidence>
<evidence type="ECO:0000256" key="21">
    <source>
        <dbReference type="ARBA" id="ARBA00032548"/>
    </source>
</evidence>
<reference evidence="26" key="1">
    <citation type="submission" date="2015-12" db="EMBL/GenBank/DDBJ databases">
        <title>De novo transcriptome assembly of four potential Pierce s Disease insect vectors from Arizona vineyards.</title>
        <authorList>
            <person name="Tassone E.E."/>
        </authorList>
    </citation>
    <scope>NUCLEOTIDE SEQUENCE</scope>
</reference>
<feature type="domain" description="DNA2/NAM7 helicase helicase" evidence="24">
    <location>
        <begin position="847"/>
        <end position="930"/>
    </location>
</feature>
<keyword evidence="18" id="KW-0496">Mitochondrion</keyword>
<dbReference type="PANTHER" id="PTHR36531">
    <property type="entry name" value="CRISPR-ASSOCIATED EXONUCLEASE CAS4"/>
    <property type="match status" value="1"/>
</dbReference>
<keyword evidence="13" id="KW-0378">Hydrolase</keyword>
<dbReference type="EC" id="3.6.4.12" evidence="5"/>
<feature type="domain" description="DNA replication factor Dna2 N-terminal" evidence="23">
    <location>
        <begin position="315"/>
        <end position="515"/>
    </location>
</feature>
<dbReference type="AlphaFoldDB" id="A0A1B6E2H8"/>
<evidence type="ECO:0000259" key="25">
    <source>
        <dbReference type="Pfam" id="PF21123"/>
    </source>
</evidence>
<dbReference type="SUPFAM" id="SSF52540">
    <property type="entry name" value="P-loop containing nucleoside triphosphate hydrolases"/>
    <property type="match status" value="1"/>
</dbReference>
<evidence type="ECO:0000256" key="13">
    <source>
        <dbReference type="ARBA" id="ARBA00022801"/>
    </source>
</evidence>
<dbReference type="InterPro" id="IPR011604">
    <property type="entry name" value="PDDEXK-like_dom_sf"/>
</dbReference>
<evidence type="ECO:0000256" key="2">
    <source>
        <dbReference type="ARBA" id="ARBA00004123"/>
    </source>
</evidence>
<comment type="catalytic activity">
    <reaction evidence="22">
        <text>ATP + H2O = ADP + phosphate + H(+)</text>
        <dbReference type="Rhea" id="RHEA:13065"/>
        <dbReference type="ChEBI" id="CHEBI:15377"/>
        <dbReference type="ChEBI" id="CHEBI:15378"/>
        <dbReference type="ChEBI" id="CHEBI:30616"/>
        <dbReference type="ChEBI" id="CHEBI:43474"/>
        <dbReference type="ChEBI" id="CHEBI:456216"/>
        <dbReference type="EC" id="3.6.4.12"/>
    </reaction>
</comment>
<dbReference type="InterPro" id="IPR041677">
    <property type="entry name" value="DNA2/NAM7_AAA_11"/>
</dbReference>
<gene>
    <name evidence="26" type="ORF">g.29342</name>
</gene>
<dbReference type="Pfam" id="PF08696">
    <property type="entry name" value="Dna2"/>
    <property type="match status" value="1"/>
</dbReference>
<feature type="domain" description="DNA2/NAM7 helicase helicase" evidence="24">
    <location>
        <begin position="946"/>
        <end position="1013"/>
    </location>
</feature>
<organism evidence="26">
    <name type="scientific">Clastoptera arizonana</name>
    <name type="common">Arizona spittle bug</name>
    <dbReference type="NCBI Taxonomy" id="38151"/>
    <lineage>
        <taxon>Eukaryota</taxon>
        <taxon>Metazoa</taxon>
        <taxon>Ecdysozoa</taxon>
        <taxon>Arthropoda</taxon>
        <taxon>Hexapoda</taxon>
        <taxon>Insecta</taxon>
        <taxon>Pterygota</taxon>
        <taxon>Neoptera</taxon>
        <taxon>Paraneoptera</taxon>
        <taxon>Hemiptera</taxon>
        <taxon>Auchenorrhyncha</taxon>
        <taxon>Cercopoidea</taxon>
        <taxon>Clastopteridae</taxon>
        <taxon>Clastoptera</taxon>
    </lineage>
</organism>
<comment type="cofactor">
    <cofactor evidence="1">
        <name>[4Fe-4S] cluster</name>
        <dbReference type="ChEBI" id="CHEBI:49883"/>
    </cofactor>
</comment>
<evidence type="ECO:0000259" key="24">
    <source>
        <dbReference type="Pfam" id="PF13086"/>
    </source>
</evidence>
<evidence type="ECO:0000256" key="4">
    <source>
        <dbReference type="ARBA" id="ARBA00007913"/>
    </source>
</evidence>
<evidence type="ECO:0000256" key="3">
    <source>
        <dbReference type="ARBA" id="ARBA00004173"/>
    </source>
</evidence>
<evidence type="ECO:0000256" key="11">
    <source>
        <dbReference type="ARBA" id="ARBA00022741"/>
    </source>
</evidence>
<dbReference type="GO" id="GO:0006260">
    <property type="term" value="P:DNA replication"/>
    <property type="evidence" value="ECO:0007669"/>
    <property type="project" value="UniProtKB-KW"/>
</dbReference>
<evidence type="ECO:0000256" key="22">
    <source>
        <dbReference type="ARBA" id="ARBA00047995"/>
    </source>
</evidence>
<dbReference type="GO" id="GO:0016887">
    <property type="term" value="F:ATP hydrolysis activity"/>
    <property type="evidence" value="ECO:0007669"/>
    <property type="project" value="RHEA"/>
</dbReference>
<keyword evidence="17" id="KW-0411">Iron-sulfur</keyword>
<dbReference type="GO" id="GO:0051539">
    <property type="term" value="F:4 iron, 4 sulfur cluster binding"/>
    <property type="evidence" value="ECO:0007669"/>
    <property type="project" value="UniProtKB-KW"/>
</dbReference>
<evidence type="ECO:0000256" key="7">
    <source>
        <dbReference type="ARBA" id="ARBA00022485"/>
    </source>
</evidence>
<keyword evidence="8" id="KW-0235">DNA replication</keyword>
<dbReference type="Pfam" id="PF21123">
    <property type="entry name" value="Dna2_Rift"/>
    <property type="match status" value="1"/>
</dbReference>
<sequence>MSKLRVSKIPKEDDNQKKISLYFVKSGTKKTNINLSSQNEEAKHDLFGQNTLSNNRVFPRSENSGENQFDLTTENNKQKSICLTNKNSPSKKLNANNKILRDDHIQSPDYVLPTPSKTHLRKIKKQGIKRKFDFSESGVINDNKIVNNPKIHKTCRSGISVEPNNECPKKDIVDYIYTLDTNSKRLNKIVSNENIENINFLTKKDNCQNWADTVTPCTNNDNVNRFKNNEHDIECNDAAAIESSVTSYNNSPNKINVDLLFNNSDIFDNIIYEEFEENQTLSLESCTKCQIVSVQPLTSCGELILRLKGTDDGIVTCLLHGAWATCQVNVGDFANVTAKPILDKPGFWIVDNNYGSFVLNPDTLISGTTLVGSVFCMRKTVLSDGYKGLDSDSKIMFIGSLLHTLLQEVLKIKASSHKDIFKAVEQMISKKELLYSLYSCAMTIDDAKTELKSFVPLIFNFVQQYIKPSKSLCVPTKQKSGKDEWIGEITGIADIEENIWAPKLGLKGKIDVTVHTKSNLKKKIMPLELKTGRASFSTEHRGQVILYTMMMSEIGSLVDSGLLLYLREGIMKEIMTGNAERRDLMILRNQLVQYLEIIKQTAVDDHGRITAPTLPDPINHRSACMKCPYNTLCSAALRINGLDHLPESNVLKTLALSCTAHLKMEHIQYVFHWSGLLRMENAESHKDKIKVEDIWNLSPQQREENGNCLSNVQLQKDVKEVTNGTYKHIFTWIGAKNVNINEGEYLIVSCPERIAVAAGTVKSLSSNLVTLYLERDLSTHKSSTWHLDRYESQSLLSFNLTNLASLLDETDETRSLREAIISLDIPKFAPKLSSKILKVGNDLLSSLNEGQKSAVFQSVAAQKYVLIKGMPGTGKTATVVALVILAVRLGQTVLITSHTHSAVDNVLLRLIGKVDFLRLGSSNRIHADLIQYGEDNNSCKTPEELETFYNSKPVVGVTCFGSGHPLLGRRKFDLCLVDEATQILQPTVLRPLLSAKKFILVGDPDQLSPLVKNSEAKK</sequence>
<dbReference type="GO" id="GO:0005739">
    <property type="term" value="C:mitochondrion"/>
    <property type="evidence" value="ECO:0007669"/>
    <property type="project" value="UniProtKB-SubCell"/>
</dbReference>
<keyword evidence="10" id="KW-0479">Metal-binding</keyword>
<dbReference type="InterPro" id="IPR014808">
    <property type="entry name" value="DNA_replication_fac_Dna2_N"/>
</dbReference>
<evidence type="ECO:0000256" key="9">
    <source>
        <dbReference type="ARBA" id="ARBA00022722"/>
    </source>
</evidence>
<comment type="similarity">
    <text evidence="4">Belongs to the DNA2/NAM7 helicase family.</text>
</comment>
<evidence type="ECO:0000256" key="6">
    <source>
        <dbReference type="ARBA" id="ARBA00021516"/>
    </source>
</evidence>
<dbReference type="Gene3D" id="2.40.30.270">
    <property type="match status" value="1"/>
</dbReference>
<evidence type="ECO:0000256" key="19">
    <source>
        <dbReference type="ARBA" id="ARBA00023242"/>
    </source>
</evidence>
<dbReference type="GO" id="GO:0004519">
    <property type="term" value="F:endonuclease activity"/>
    <property type="evidence" value="ECO:0007669"/>
    <property type="project" value="UniProtKB-KW"/>
</dbReference>
<keyword evidence="16" id="KW-0408">Iron</keyword>
<evidence type="ECO:0000256" key="5">
    <source>
        <dbReference type="ARBA" id="ARBA00012551"/>
    </source>
</evidence>
<protein>
    <recommendedName>
        <fullName evidence="6">DNA replication ATP-dependent helicase/nuclease DNA2</fullName>
        <ecNumber evidence="5">3.6.4.12</ecNumber>
    </recommendedName>
    <alternativeName>
        <fullName evidence="21">DNA replication ATP-dependent helicase-like homolog</fullName>
    </alternativeName>
</protein>